<dbReference type="PIRSF" id="PIRSF027391">
    <property type="entry name" value="Hpre_diP_synt_I"/>
    <property type="match status" value="1"/>
</dbReference>
<evidence type="ECO:0000256" key="1">
    <source>
        <dbReference type="SAM" id="Phobius"/>
    </source>
</evidence>
<dbReference type="InterPro" id="IPR014535">
    <property type="entry name" value="Hpre_diP_synt_I"/>
</dbReference>
<name>A0ABS1TRJ0_9BACI</name>
<proteinExistence type="predicted"/>
<accession>A0ABS1TRJ0</accession>
<gene>
    <name evidence="2" type="ORF">JK635_17240</name>
</gene>
<feature type="transmembrane region" description="Helical" evidence="1">
    <location>
        <begin position="131"/>
        <end position="150"/>
    </location>
</feature>
<keyword evidence="3" id="KW-1185">Reference proteome</keyword>
<feature type="transmembrane region" description="Helical" evidence="1">
    <location>
        <begin position="9"/>
        <end position="31"/>
    </location>
</feature>
<evidence type="ECO:0000313" key="3">
    <source>
        <dbReference type="Proteomes" id="UP000623967"/>
    </source>
</evidence>
<keyword evidence="1" id="KW-0472">Membrane</keyword>
<feature type="transmembrane region" description="Helical" evidence="1">
    <location>
        <begin position="43"/>
        <end position="63"/>
    </location>
</feature>
<evidence type="ECO:0000313" key="2">
    <source>
        <dbReference type="EMBL" id="MBL4953931.1"/>
    </source>
</evidence>
<dbReference type="EMBL" id="JAESWB010000247">
    <property type="protein sequence ID" value="MBL4953931.1"/>
    <property type="molecule type" value="Genomic_DNA"/>
</dbReference>
<protein>
    <submittedName>
        <fullName evidence="2">Gx transporter family protein</fullName>
    </submittedName>
</protein>
<feature type="transmembrane region" description="Helical" evidence="1">
    <location>
        <begin position="75"/>
        <end position="96"/>
    </location>
</feature>
<dbReference type="Proteomes" id="UP000623967">
    <property type="component" value="Unassembled WGS sequence"/>
</dbReference>
<dbReference type="Pfam" id="PF07456">
    <property type="entry name" value="Hpre_diP_synt_I"/>
    <property type="match status" value="1"/>
</dbReference>
<organism evidence="2 3">
    <name type="scientific">Neobacillus paridis</name>
    <dbReference type="NCBI Taxonomy" id="2803862"/>
    <lineage>
        <taxon>Bacteria</taxon>
        <taxon>Bacillati</taxon>
        <taxon>Bacillota</taxon>
        <taxon>Bacilli</taxon>
        <taxon>Bacillales</taxon>
        <taxon>Bacillaceae</taxon>
        <taxon>Neobacillus</taxon>
    </lineage>
</organism>
<sequence>MSKNRKDAIIIILVTNAILISFIESFFPLPIPIPGVKLGLGNIITMVGIVFLGLKDILLIVVVRSFVVAVLTRGVTMLPFSLSGGILSALIMWVLYKKFSQLFSIKIISIIGAIIHSTAQVMVASMMLGQLIVLYYLPALFITSIVSGFITGRIGELVINEIRNKEIFTAKKIIV</sequence>
<dbReference type="Gene3D" id="1.10.1760.20">
    <property type="match status" value="1"/>
</dbReference>
<reference evidence="2 3" key="1">
    <citation type="submission" date="2021-01" db="EMBL/GenBank/DDBJ databases">
        <title>Genome public.</title>
        <authorList>
            <person name="Liu C."/>
            <person name="Sun Q."/>
        </authorList>
    </citation>
    <scope>NUCLEOTIDE SEQUENCE [LARGE SCALE GENOMIC DNA]</scope>
    <source>
        <strain evidence="2 3">YIM B02564</strain>
    </source>
</reference>
<dbReference type="InterPro" id="IPR010898">
    <property type="entry name" value="Hpre_diP_synth_I"/>
</dbReference>
<keyword evidence="1" id="KW-1133">Transmembrane helix</keyword>
<keyword evidence="1" id="KW-0812">Transmembrane</keyword>
<feature type="transmembrane region" description="Helical" evidence="1">
    <location>
        <begin position="102"/>
        <end position="124"/>
    </location>
</feature>
<comment type="caution">
    <text evidence="2">The sequence shown here is derived from an EMBL/GenBank/DDBJ whole genome shotgun (WGS) entry which is preliminary data.</text>
</comment>
<dbReference type="RefSeq" id="WP_202655189.1">
    <property type="nucleotide sequence ID" value="NZ_JAESWB010000247.1"/>
</dbReference>